<dbReference type="InterPro" id="IPR005835">
    <property type="entry name" value="NTP_transferase_dom"/>
</dbReference>
<dbReference type="InterPro" id="IPR029044">
    <property type="entry name" value="Nucleotide-diphossugar_trans"/>
</dbReference>
<gene>
    <name evidence="12" type="ORF">ACFOPI_00185</name>
</gene>
<keyword evidence="13" id="KW-1185">Reference proteome</keyword>
<keyword evidence="4 12" id="KW-0548">Nucleotidyltransferase</keyword>
<reference evidence="13" key="1">
    <citation type="journal article" date="2019" name="Int. J. Syst. Evol. Microbiol.">
        <title>The Global Catalogue of Microorganisms (GCM) 10K type strain sequencing project: providing services to taxonomists for standard genome sequencing and annotation.</title>
        <authorList>
            <consortium name="The Broad Institute Genomics Platform"/>
            <consortium name="The Broad Institute Genome Sequencing Center for Infectious Disease"/>
            <person name="Wu L."/>
            <person name="Ma J."/>
        </authorList>
    </citation>
    <scope>NUCLEOTIDE SEQUENCE [LARGE SCALE GENOMIC DNA]</scope>
    <source>
        <strain evidence="13">KCTC 42501</strain>
    </source>
</reference>
<accession>A0ABV7VWT6</accession>
<feature type="domain" description="MannoseP isomerase/GMP-like beta-helix" evidence="11">
    <location>
        <begin position="307"/>
        <end position="353"/>
    </location>
</feature>
<dbReference type="InterPro" id="IPR049577">
    <property type="entry name" value="GMPP_N"/>
</dbReference>
<comment type="caution">
    <text evidence="12">The sequence shown here is derived from an EMBL/GenBank/DDBJ whole genome shotgun (WGS) entry which is preliminary data.</text>
</comment>
<evidence type="ECO:0000313" key="13">
    <source>
        <dbReference type="Proteomes" id="UP001595729"/>
    </source>
</evidence>
<evidence type="ECO:0000256" key="7">
    <source>
        <dbReference type="ARBA" id="ARBA00047343"/>
    </source>
</evidence>
<evidence type="ECO:0000256" key="3">
    <source>
        <dbReference type="ARBA" id="ARBA00022679"/>
    </source>
</evidence>
<comment type="catalytic activity">
    <reaction evidence="7">
        <text>alpha-D-mannose 1-phosphate + GTP + H(+) = GDP-alpha-D-mannose + diphosphate</text>
        <dbReference type="Rhea" id="RHEA:15229"/>
        <dbReference type="ChEBI" id="CHEBI:15378"/>
        <dbReference type="ChEBI" id="CHEBI:33019"/>
        <dbReference type="ChEBI" id="CHEBI:37565"/>
        <dbReference type="ChEBI" id="CHEBI:57527"/>
        <dbReference type="ChEBI" id="CHEBI:58409"/>
        <dbReference type="EC" id="2.7.7.13"/>
    </reaction>
</comment>
<evidence type="ECO:0000259" key="10">
    <source>
        <dbReference type="Pfam" id="PF01050"/>
    </source>
</evidence>
<dbReference type="EMBL" id="JBHRXX010000001">
    <property type="protein sequence ID" value="MFC3681986.1"/>
    <property type="molecule type" value="Genomic_DNA"/>
</dbReference>
<dbReference type="PANTHER" id="PTHR46390:SF1">
    <property type="entry name" value="MANNOSE-1-PHOSPHATE GUANYLYLTRANSFERASE"/>
    <property type="match status" value="1"/>
</dbReference>
<dbReference type="SUPFAM" id="SSF51182">
    <property type="entry name" value="RmlC-like cupins"/>
    <property type="match status" value="1"/>
</dbReference>
<dbReference type="InterPro" id="IPR011051">
    <property type="entry name" value="RmlC_Cupin_sf"/>
</dbReference>
<proteinExistence type="inferred from homology"/>
<dbReference type="SUPFAM" id="SSF53448">
    <property type="entry name" value="Nucleotide-diphospho-sugar transferases"/>
    <property type="match status" value="1"/>
</dbReference>
<evidence type="ECO:0000256" key="2">
    <source>
        <dbReference type="ARBA" id="ARBA00012387"/>
    </source>
</evidence>
<evidence type="ECO:0000256" key="4">
    <source>
        <dbReference type="ARBA" id="ARBA00022695"/>
    </source>
</evidence>
<evidence type="ECO:0000256" key="1">
    <source>
        <dbReference type="ARBA" id="ARBA00006115"/>
    </source>
</evidence>
<evidence type="ECO:0000259" key="11">
    <source>
        <dbReference type="Pfam" id="PF22640"/>
    </source>
</evidence>
<dbReference type="Pfam" id="PF01050">
    <property type="entry name" value="MannoseP_isomer"/>
    <property type="match status" value="1"/>
</dbReference>
<keyword evidence="5" id="KW-0547">Nucleotide-binding</keyword>
<dbReference type="InterPro" id="IPR006375">
    <property type="entry name" value="Man1P_GuaTrfase/Man6P_Isoase"/>
</dbReference>
<keyword evidence="12" id="KW-0413">Isomerase</keyword>
<dbReference type="PANTHER" id="PTHR46390">
    <property type="entry name" value="MANNOSE-1-PHOSPHATE GUANYLYLTRANSFERASE"/>
    <property type="match status" value="1"/>
</dbReference>
<dbReference type="Pfam" id="PF00483">
    <property type="entry name" value="NTP_transferase"/>
    <property type="match status" value="1"/>
</dbReference>
<dbReference type="RefSeq" id="WP_382169570.1">
    <property type="nucleotide sequence ID" value="NZ_JBHRXX010000001.1"/>
</dbReference>
<evidence type="ECO:0000256" key="8">
    <source>
        <dbReference type="RuleBase" id="RU004190"/>
    </source>
</evidence>
<dbReference type="CDD" id="cd02509">
    <property type="entry name" value="GDP-M1P_Guanylyltransferase"/>
    <property type="match status" value="1"/>
</dbReference>
<dbReference type="CDD" id="cd02213">
    <property type="entry name" value="cupin_PMI_typeII_C"/>
    <property type="match status" value="1"/>
</dbReference>
<dbReference type="Pfam" id="PF22640">
    <property type="entry name" value="ManC_GMP_beta-helix"/>
    <property type="match status" value="1"/>
</dbReference>
<protein>
    <recommendedName>
        <fullName evidence="2">mannose-1-phosphate guanylyltransferase</fullName>
        <ecNumber evidence="2">2.7.7.13</ecNumber>
    </recommendedName>
</protein>
<keyword evidence="6" id="KW-0342">GTP-binding</keyword>
<dbReference type="GO" id="GO:0004475">
    <property type="term" value="F:mannose-1-phosphate guanylyltransferase (GTP) activity"/>
    <property type="evidence" value="ECO:0007669"/>
    <property type="project" value="UniProtKB-EC"/>
</dbReference>
<dbReference type="NCBIfam" id="TIGR01479">
    <property type="entry name" value="GMP_PMI"/>
    <property type="match status" value="1"/>
</dbReference>
<organism evidence="12 13">
    <name type="scientific">Hydrogenophaga luteola</name>
    <dbReference type="NCBI Taxonomy" id="1591122"/>
    <lineage>
        <taxon>Bacteria</taxon>
        <taxon>Pseudomonadati</taxon>
        <taxon>Pseudomonadota</taxon>
        <taxon>Betaproteobacteria</taxon>
        <taxon>Burkholderiales</taxon>
        <taxon>Comamonadaceae</taxon>
        <taxon>Hydrogenophaga</taxon>
    </lineage>
</organism>
<evidence type="ECO:0000259" key="9">
    <source>
        <dbReference type="Pfam" id="PF00483"/>
    </source>
</evidence>
<sequence>MITPVILCGGSGTRLWPLSRKSFPKQFVPLIEGQSLLQLTLQRVAGLGPQLMVVASEGHRFMVADALRGVPAGTQAILEPSSRNTAAAMALAALQATDNGQPEALLLFCPADQHIPDSAAFARTVNEGVAAAEGGAIVTFGIVPSFPSTAYGYIRQGLQRPDGALQVQRFIEKPQAEAAQALLLGGGVLWNAGIFLCRASVLLRALERHAPDILASCRKALPAPPAAMTPPAPGAAPQWITPSAPEFAACRSQSIDYAVMEHHDDVAVVPYPGAWSDVGSWNAVADLTPADADGNRVQGQGLTHGAHDTYIHAPHRPVVALGTRDLLIIDTPDALLVAHKDCVEQVKDIVAKLQDLQRTEALTHRKVARPWGWYDSIDLGERFQVKRIGVKPGASLSLQMHHHRAEHWIVVKGTAEVTRGQDTFLLSENQSTYIPVGELHRLHNPGKMELEMIEVQSGSYLGEDDIVRFEDSYGRATAPRAAPPETPLRAVISR</sequence>
<keyword evidence="3 12" id="KW-0808">Transferase</keyword>
<dbReference type="GO" id="GO:0004476">
    <property type="term" value="F:mannose-6-phosphate isomerase activity"/>
    <property type="evidence" value="ECO:0007669"/>
    <property type="project" value="UniProtKB-EC"/>
</dbReference>
<evidence type="ECO:0000256" key="5">
    <source>
        <dbReference type="ARBA" id="ARBA00022741"/>
    </source>
</evidence>
<name>A0ABV7VWT6_9BURK</name>
<dbReference type="Gene3D" id="3.90.550.10">
    <property type="entry name" value="Spore Coat Polysaccharide Biosynthesis Protein SpsA, Chain A"/>
    <property type="match status" value="1"/>
</dbReference>
<dbReference type="InterPro" id="IPR054566">
    <property type="entry name" value="ManC/GMP-like_b-helix"/>
</dbReference>
<comment type="similarity">
    <text evidence="1 8">Belongs to the mannose-6-phosphate isomerase type 2 family.</text>
</comment>
<dbReference type="Gene3D" id="2.60.120.10">
    <property type="entry name" value="Jelly Rolls"/>
    <property type="match status" value="1"/>
</dbReference>
<dbReference type="InterPro" id="IPR051161">
    <property type="entry name" value="Mannose-6P_isomerase_type2"/>
</dbReference>
<evidence type="ECO:0000256" key="6">
    <source>
        <dbReference type="ARBA" id="ARBA00023134"/>
    </source>
</evidence>
<feature type="domain" description="Nucleotidyl transferase" evidence="9">
    <location>
        <begin position="4"/>
        <end position="291"/>
    </location>
</feature>
<feature type="domain" description="Mannose-6-phosphate isomerase type II C-terminal" evidence="10">
    <location>
        <begin position="358"/>
        <end position="471"/>
    </location>
</feature>
<dbReference type="InterPro" id="IPR001538">
    <property type="entry name" value="Man6P_isomerase-2_C"/>
</dbReference>
<dbReference type="EC" id="2.7.7.13" evidence="2"/>
<dbReference type="Proteomes" id="UP001595729">
    <property type="component" value="Unassembled WGS sequence"/>
</dbReference>
<dbReference type="InterPro" id="IPR014710">
    <property type="entry name" value="RmlC-like_jellyroll"/>
</dbReference>
<evidence type="ECO:0000313" key="12">
    <source>
        <dbReference type="EMBL" id="MFC3681986.1"/>
    </source>
</evidence>